<dbReference type="SUPFAM" id="SSF55781">
    <property type="entry name" value="GAF domain-like"/>
    <property type="match status" value="1"/>
</dbReference>
<dbReference type="Pfam" id="PF01590">
    <property type="entry name" value="GAF"/>
    <property type="match status" value="1"/>
</dbReference>
<gene>
    <name evidence="3" type="ORF">ACFO8L_06335</name>
</gene>
<dbReference type="InterPro" id="IPR036457">
    <property type="entry name" value="PPM-type-like_dom_sf"/>
</dbReference>
<dbReference type="SUPFAM" id="SSF55785">
    <property type="entry name" value="PYP-like sensor domain (PAS domain)"/>
    <property type="match status" value="1"/>
</dbReference>
<dbReference type="InterPro" id="IPR029016">
    <property type="entry name" value="GAF-like_dom_sf"/>
</dbReference>
<dbReference type="PANTHER" id="PTHR43156">
    <property type="entry name" value="STAGE II SPORULATION PROTEIN E-RELATED"/>
    <property type="match status" value="1"/>
</dbReference>
<dbReference type="EMBL" id="JBHSFN010000003">
    <property type="protein sequence ID" value="MFC4585679.1"/>
    <property type="molecule type" value="Genomic_DNA"/>
</dbReference>
<protein>
    <submittedName>
        <fullName evidence="3">SpoIIE family protein phosphatase</fullName>
    </submittedName>
</protein>
<dbReference type="NCBIfam" id="TIGR00229">
    <property type="entry name" value="sensory_box"/>
    <property type="match status" value="1"/>
</dbReference>
<sequence>MTDPNDVPALEQALSGLTARISSLRDARSGYPGDPGPTLDAALVELETARDLLRASIGELSKSRRRSGGKESSSNRELKLLRTIYRTMPVPVIVLDTAGTVRRVNAEASRLLGSPDGYLTGRAFPLLVDVSRRAAFRSHLTSVLHTGETAAFPTRLAHQGRAHNVRLVLTQLRMPGEPQEMIAAVALPVEVRVPETEQEAAPESAPEESIVMGTARRQELMSQLTRLLLDEESLSEPVALIRAGRLLASRTADWVFADVVRDGRAQRSLVIGPTNQPVSRLLQTLERMDPSAAPLVARVLAGTGGVVHEMVEDDSLLGVLPDGSAVLHATRAGSVLSVPIQSGEETHGALTLLRLRERPPFGMADLALLEDAGAHIGLALRAQRIFQGRSQTADTLQTGVLPRTLPEVPGYDTAAAYHTGAGPRAIGGEFYDVFRVKDGWGFAVGGVVGQGEEAASVTAMVRGGLRTLSVWEDDPGQVVAKLNDALVMQDTGMFVMVAAGFLTPGRRGGRVRLASAGNHPPALLRADGGVRFTSGGGMPLGIETGAEVPVEEISVALGETLVLYSDGLAGSRGRSGQAELAYGEGRLTEVLARCTGQSATAVVKAVEEDHQAFSGGRVLDETTILALRRTR</sequence>
<organism evidence="3 4">
    <name type="scientific">Sphaerisporangium corydalis</name>
    <dbReference type="NCBI Taxonomy" id="1441875"/>
    <lineage>
        <taxon>Bacteria</taxon>
        <taxon>Bacillati</taxon>
        <taxon>Actinomycetota</taxon>
        <taxon>Actinomycetes</taxon>
        <taxon>Streptosporangiales</taxon>
        <taxon>Streptosporangiaceae</taxon>
        <taxon>Sphaerisporangium</taxon>
    </lineage>
</organism>
<comment type="caution">
    <text evidence="3">The sequence shown here is derived from an EMBL/GenBank/DDBJ whole genome shotgun (WGS) entry which is preliminary data.</text>
</comment>
<dbReference type="RefSeq" id="WP_262847288.1">
    <property type="nucleotide sequence ID" value="NZ_JANZYP010000061.1"/>
</dbReference>
<name>A0ABV9E9K9_9ACTN</name>
<keyword evidence="1" id="KW-0378">Hydrolase</keyword>
<evidence type="ECO:0000313" key="3">
    <source>
        <dbReference type="EMBL" id="MFC4585679.1"/>
    </source>
</evidence>
<dbReference type="Gene3D" id="3.30.450.20">
    <property type="entry name" value="PAS domain"/>
    <property type="match status" value="1"/>
</dbReference>
<dbReference type="InterPro" id="IPR001932">
    <property type="entry name" value="PPM-type_phosphatase-like_dom"/>
</dbReference>
<dbReference type="Gene3D" id="3.60.40.10">
    <property type="entry name" value="PPM-type phosphatase domain"/>
    <property type="match status" value="1"/>
</dbReference>
<dbReference type="InterPro" id="IPR035965">
    <property type="entry name" value="PAS-like_dom_sf"/>
</dbReference>
<dbReference type="PROSITE" id="PS50112">
    <property type="entry name" value="PAS"/>
    <property type="match status" value="1"/>
</dbReference>
<dbReference type="Gene3D" id="3.30.450.40">
    <property type="match status" value="1"/>
</dbReference>
<dbReference type="Pfam" id="PF08448">
    <property type="entry name" value="PAS_4"/>
    <property type="match status" value="1"/>
</dbReference>
<dbReference type="PANTHER" id="PTHR43156:SF2">
    <property type="entry name" value="STAGE II SPORULATION PROTEIN E"/>
    <property type="match status" value="1"/>
</dbReference>
<accession>A0ABV9E9K9</accession>
<dbReference type="Pfam" id="PF07228">
    <property type="entry name" value="SpoIIE"/>
    <property type="match status" value="1"/>
</dbReference>
<evidence type="ECO:0000259" key="2">
    <source>
        <dbReference type="PROSITE" id="PS50112"/>
    </source>
</evidence>
<dbReference type="SMART" id="SM00331">
    <property type="entry name" value="PP2C_SIG"/>
    <property type="match status" value="1"/>
</dbReference>
<dbReference type="CDD" id="cd00130">
    <property type="entry name" value="PAS"/>
    <property type="match status" value="1"/>
</dbReference>
<dbReference type="InterPro" id="IPR052016">
    <property type="entry name" value="Bact_Sigma-Reg"/>
</dbReference>
<dbReference type="InterPro" id="IPR000014">
    <property type="entry name" value="PAS"/>
</dbReference>
<evidence type="ECO:0000256" key="1">
    <source>
        <dbReference type="ARBA" id="ARBA00022801"/>
    </source>
</evidence>
<reference evidence="4" key="1">
    <citation type="journal article" date="2019" name="Int. J. Syst. Evol. Microbiol.">
        <title>The Global Catalogue of Microorganisms (GCM) 10K type strain sequencing project: providing services to taxonomists for standard genome sequencing and annotation.</title>
        <authorList>
            <consortium name="The Broad Institute Genomics Platform"/>
            <consortium name="The Broad Institute Genome Sequencing Center for Infectious Disease"/>
            <person name="Wu L."/>
            <person name="Ma J."/>
        </authorList>
    </citation>
    <scope>NUCLEOTIDE SEQUENCE [LARGE SCALE GENOMIC DNA]</scope>
    <source>
        <strain evidence="4">CCUG 49560</strain>
    </source>
</reference>
<keyword evidence="4" id="KW-1185">Reference proteome</keyword>
<dbReference type="SMART" id="SM00091">
    <property type="entry name" value="PAS"/>
    <property type="match status" value="1"/>
</dbReference>
<dbReference type="InterPro" id="IPR003018">
    <property type="entry name" value="GAF"/>
</dbReference>
<proteinExistence type="predicted"/>
<evidence type="ECO:0000313" key="4">
    <source>
        <dbReference type="Proteomes" id="UP001595891"/>
    </source>
</evidence>
<feature type="domain" description="PAS" evidence="2">
    <location>
        <begin position="77"/>
        <end position="147"/>
    </location>
</feature>
<dbReference type="InterPro" id="IPR013656">
    <property type="entry name" value="PAS_4"/>
</dbReference>
<dbReference type="Proteomes" id="UP001595891">
    <property type="component" value="Unassembled WGS sequence"/>
</dbReference>